<dbReference type="Proteomes" id="UP000075880">
    <property type="component" value="Unassembled WGS sequence"/>
</dbReference>
<protein>
    <submittedName>
        <fullName evidence="1">Uncharacterized protein</fullName>
    </submittedName>
</protein>
<proteinExistence type="predicted"/>
<accession>A0AAG5D916</accession>
<name>A0AAG5D916_ANOAO</name>
<dbReference type="EnsemblMetazoa" id="ENSAATROPT008195">
    <property type="protein sequence ID" value="ENSAATROPP007364"/>
    <property type="gene ID" value="ENSAATROPG006672"/>
</dbReference>
<reference evidence="1" key="1">
    <citation type="submission" date="2024-04" db="UniProtKB">
        <authorList>
            <consortium name="EnsemblMetazoa"/>
        </authorList>
    </citation>
    <scope>IDENTIFICATION</scope>
    <source>
        <strain evidence="1">EBRO</strain>
    </source>
</reference>
<organism evidence="1 2">
    <name type="scientific">Anopheles atroparvus</name>
    <name type="common">European mosquito</name>
    <dbReference type="NCBI Taxonomy" id="41427"/>
    <lineage>
        <taxon>Eukaryota</taxon>
        <taxon>Metazoa</taxon>
        <taxon>Ecdysozoa</taxon>
        <taxon>Arthropoda</taxon>
        <taxon>Hexapoda</taxon>
        <taxon>Insecta</taxon>
        <taxon>Pterygota</taxon>
        <taxon>Neoptera</taxon>
        <taxon>Endopterygota</taxon>
        <taxon>Diptera</taxon>
        <taxon>Nematocera</taxon>
        <taxon>Culicoidea</taxon>
        <taxon>Culicidae</taxon>
        <taxon>Anophelinae</taxon>
        <taxon>Anopheles</taxon>
    </lineage>
</organism>
<dbReference type="AlphaFoldDB" id="A0AAG5D916"/>
<evidence type="ECO:0000313" key="1">
    <source>
        <dbReference type="EnsemblMetazoa" id="ENSAATROPP007364"/>
    </source>
</evidence>
<evidence type="ECO:0000313" key="2">
    <source>
        <dbReference type="Proteomes" id="UP000075880"/>
    </source>
</evidence>
<keyword evidence="2" id="KW-1185">Reference proteome</keyword>
<sequence length="106" mass="12090">MLKITKQISAIIQPNLSPSKATKGAKSTCIQLFFQRVCLVQIHFGFFLTTAGISRCRPKFGRQLKMNSVCVSKGNMHLPIVAVHHIKTHCWTCVVPERNDKWFRVH</sequence>